<dbReference type="OMA" id="QERACIV"/>
<dbReference type="PROSITE" id="PS00028">
    <property type="entry name" value="ZINC_FINGER_C2H2_1"/>
    <property type="match status" value="1"/>
</dbReference>
<dbReference type="PANTHER" id="PTHR36055:SF1">
    <property type="entry name" value="C2H2-LIKE ZINC FINGER PROTEIN"/>
    <property type="match status" value="1"/>
</dbReference>
<feature type="compositionally biased region" description="Low complexity" evidence="1">
    <location>
        <begin position="1083"/>
        <end position="1095"/>
    </location>
</feature>
<feature type="compositionally biased region" description="Low complexity" evidence="1">
    <location>
        <begin position="133"/>
        <end position="152"/>
    </location>
</feature>
<feature type="region of interest" description="Disordered" evidence="1">
    <location>
        <begin position="787"/>
        <end position="1018"/>
    </location>
</feature>
<proteinExistence type="predicted"/>
<feature type="region of interest" description="Disordered" evidence="1">
    <location>
        <begin position="183"/>
        <end position="208"/>
    </location>
</feature>
<feature type="compositionally biased region" description="Basic and acidic residues" evidence="1">
    <location>
        <begin position="22"/>
        <end position="32"/>
    </location>
</feature>
<evidence type="ECO:0000313" key="3">
    <source>
        <dbReference type="EMBL" id="GAQ85397.1"/>
    </source>
</evidence>
<protein>
    <submittedName>
        <fullName evidence="3">C2H2 zinc finger protein</fullName>
    </submittedName>
</protein>
<dbReference type="EMBL" id="DF237182">
    <property type="protein sequence ID" value="GAQ85397.1"/>
    <property type="molecule type" value="Genomic_DNA"/>
</dbReference>
<feature type="compositionally biased region" description="Basic residues" evidence="1">
    <location>
        <begin position="1267"/>
        <end position="1278"/>
    </location>
</feature>
<feature type="compositionally biased region" description="Basic and acidic residues" evidence="1">
    <location>
        <begin position="1383"/>
        <end position="1393"/>
    </location>
</feature>
<organism evidence="3 4">
    <name type="scientific">Klebsormidium nitens</name>
    <name type="common">Green alga</name>
    <name type="synonym">Ulothrix nitens</name>
    <dbReference type="NCBI Taxonomy" id="105231"/>
    <lineage>
        <taxon>Eukaryota</taxon>
        <taxon>Viridiplantae</taxon>
        <taxon>Streptophyta</taxon>
        <taxon>Klebsormidiophyceae</taxon>
        <taxon>Klebsormidiales</taxon>
        <taxon>Klebsormidiaceae</taxon>
        <taxon>Klebsormidium</taxon>
    </lineage>
</organism>
<feature type="compositionally biased region" description="Basic and acidic residues" evidence="1">
    <location>
        <begin position="1186"/>
        <end position="1198"/>
    </location>
</feature>
<gene>
    <name evidence="3" type="ORF">KFL_002330070</name>
</gene>
<feature type="compositionally biased region" description="Low complexity" evidence="1">
    <location>
        <begin position="950"/>
        <end position="969"/>
    </location>
</feature>
<feature type="compositionally biased region" description="Basic and acidic residues" evidence="1">
    <location>
        <begin position="1677"/>
        <end position="1730"/>
    </location>
</feature>
<evidence type="ECO:0000256" key="1">
    <source>
        <dbReference type="SAM" id="MobiDB-lite"/>
    </source>
</evidence>
<feature type="region of interest" description="Disordered" evidence="1">
    <location>
        <begin position="1058"/>
        <end position="1160"/>
    </location>
</feature>
<accession>A0A1Y1I9K1</accession>
<dbReference type="OrthoDB" id="191139at2759"/>
<feature type="compositionally biased region" description="Basic and acidic residues" evidence="1">
    <location>
        <begin position="1061"/>
        <end position="1073"/>
    </location>
</feature>
<feature type="region of interest" description="Disordered" evidence="1">
    <location>
        <begin position="1"/>
        <end position="39"/>
    </location>
</feature>
<feature type="compositionally biased region" description="Basic and acidic residues" evidence="1">
    <location>
        <begin position="1291"/>
        <end position="1307"/>
    </location>
</feature>
<feature type="region of interest" description="Disordered" evidence="1">
    <location>
        <begin position="1544"/>
        <end position="1584"/>
    </location>
</feature>
<feature type="compositionally biased region" description="Low complexity" evidence="1">
    <location>
        <begin position="425"/>
        <end position="436"/>
    </location>
</feature>
<feature type="compositionally biased region" description="Acidic residues" evidence="1">
    <location>
        <begin position="870"/>
        <end position="884"/>
    </location>
</feature>
<evidence type="ECO:0000313" key="4">
    <source>
        <dbReference type="Proteomes" id="UP000054558"/>
    </source>
</evidence>
<feature type="compositionally biased region" description="Basic and acidic residues" evidence="1">
    <location>
        <begin position="1217"/>
        <end position="1226"/>
    </location>
</feature>
<feature type="compositionally biased region" description="Low complexity" evidence="1">
    <location>
        <begin position="926"/>
        <end position="944"/>
    </location>
</feature>
<feature type="compositionally biased region" description="Low complexity" evidence="1">
    <location>
        <begin position="1453"/>
        <end position="1469"/>
    </location>
</feature>
<feature type="domain" description="C2H2-type" evidence="2">
    <location>
        <begin position="598"/>
        <end position="621"/>
    </location>
</feature>
<feature type="compositionally biased region" description="Basic and acidic residues" evidence="1">
    <location>
        <begin position="1426"/>
        <end position="1452"/>
    </location>
</feature>
<feature type="region of interest" description="Disordered" evidence="1">
    <location>
        <begin position="1603"/>
        <end position="1730"/>
    </location>
</feature>
<feature type="compositionally biased region" description="Polar residues" evidence="1">
    <location>
        <begin position="1227"/>
        <end position="1236"/>
    </location>
</feature>
<evidence type="ECO:0000259" key="2">
    <source>
        <dbReference type="PROSITE" id="PS00028"/>
    </source>
</evidence>
<feature type="region of interest" description="Disordered" evidence="1">
    <location>
        <begin position="133"/>
        <end position="171"/>
    </location>
</feature>
<feature type="compositionally biased region" description="Polar residues" evidence="1">
    <location>
        <begin position="1663"/>
        <end position="1673"/>
    </location>
</feature>
<dbReference type="STRING" id="105231.A0A1Y1I9K1"/>
<feature type="compositionally biased region" description="Polar residues" evidence="1">
    <location>
        <begin position="1"/>
        <end position="21"/>
    </location>
</feature>
<keyword evidence="4" id="KW-1185">Reference proteome</keyword>
<feature type="compositionally biased region" description="Basic residues" evidence="1">
    <location>
        <begin position="407"/>
        <end position="419"/>
    </location>
</feature>
<dbReference type="Proteomes" id="UP000054558">
    <property type="component" value="Unassembled WGS sequence"/>
</dbReference>
<feature type="compositionally biased region" description="Basic residues" evidence="1">
    <location>
        <begin position="795"/>
        <end position="806"/>
    </location>
</feature>
<feature type="compositionally biased region" description="Basic and acidic residues" evidence="1">
    <location>
        <begin position="358"/>
        <end position="373"/>
    </location>
</feature>
<feature type="region of interest" description="Disordered" evidence="1">
    <location>
        <begin position="1186"/>
        <end position="1329"/>
    </location>
</feature>
<feature type="region of interest" description="Disordered" evidence="1">
    <location>
        <begin position="1369"/>
        <end position="1500"/>
    </location>
</feature>
<feature type="region of interest" description="Disordered" evidence="1">
    <location>
        <begin position="244"/>
        <end position="450"/>
    </location>
</feature>
<dbReference type="InterPro" id="IPR013087">
    <property type="entry name" value="Znf_C2H2_type"/>
</dbReference>
<sequence>MRNGGSARQAQDSGVQPSRSNSEQRVEVKVPDENQASVGSPVARITLTGDSKLDQSLVKVTGGGLLKICVSKDCDLQHHFEIESCSGGKVFETPIIVPGTVYVWRPPSPGKYHLTSVVYPWIKSIVTVLPAAPSSEHSTSTPSEASESQPSTPDGPLSVAEPCPAKPPSNKLRAEVELHSAFGRVSATEGDKREATTAQIASKRKGPKANGVAAVGEELEIVTQEVEVDGAPGSFGVVARTSFTAETSGKGAPPGKEEAAGSGNEVDDLLRVPLLSRKSNGRNRGDHAKKKHLDGNAWNASWGDSSADEGGDGEAPECGLRRRAKEGNGQVGAEEESEGADAGLQMRQIINPGEIDEWVERISREEEESRNARAEQSATEYSREPTEVGAGPSVDSEELGGAEAKKGGKAGKKKKKKSGKKEGPKLAPSADGAAAEEAPEDDDPGALLDDPMVGINRVLSSIPSTTGITHYDVSGAGMAKGGRPAKLMAIGRSADGKMEVSPISPMMSPSSLMKGGLSNSKFAERAPPVDDDSNPYHRIGEFIDLESGLGYMDEPRLREIKNLAGGPRLPPHMGGFNGQGWPLGAPPHMAALVPELSCRSKSCPRKFVSSVSMLRHYLQRHKKQGGDLLAERPAMMAFWADLTKEEQKELLNIKDVSMQSINGERVSAELVQKARFRKLHGIKGAKYMILGETLLNMVFSPLELPPTSSIDLFNALDEASEHTFLRGRTDPPVQRFVTADPARGMGDEGYLVGLLAFMLEDRIVSAWMKSKEEGARRTQQALMEEEDAAFEKRQKALQKKNRKKQKKAAEQLKTEPAADTSAGPASDGVSEAPREDEARGYPQRNDSEISEVSDEPVFAAAVGPSVDPQDVGEEVGVAEEEGESEPSLVQDGDAKVLLASGASGGLESVSDGASGDGPVDGGLETASASSEAPSPSSSSEAVPPLKAESSESQAPAAAGSDTSAAVDSVGSAPTPPTVELERVAPDFSVSPPPVSTGAKLRPQGSGGSGAEEKKASPLTGVIAVPVSRMGGKVKSAEAPKASAARVIPGETLVLVTKMGPRAREGGGKGKSETAKQGGLNTTGEIASVSSAASGGLSKGGSGEQPGASEGVQTRAVLSERGRQDKGVVPGVMVNRPRSHGEGVNAHGAHVSGSFGAESSEEVRVETSAAVGDGELPVVAAELRSETPRAEALGAREARGLSAEATALAEPATTEVRTNGEDAKPENEITQASTSDAGTGAREAGENDDLQRKHSGGSDGKAGGKEGRRGRKSKGKKRGAAQPAELVEGDAGEAKAVDEREWSKKATQELKSLLMDSEAGAPSDDRGETARVPIVEEAVAPAGVSLIAQVAPISAPVASQVSGPVAFQVSSPVASQASIPVAKPETETAGKEGDTSPGPTETESPEASGGVQMSGGWARIVAAAAQKEAEERAALEGERKRKQQAEKEHRAEQEQPAEAWPELGPVAKRAAPARKKKQGRRGETEAAAGPRGAVENGGEAMTAELVQSAKEAAQAAAPIIVEPGLEDAWGGLQLEEEVIAVGSHGAGESGTAKGATSDAAGGTWAGAKKQGIEKDEREGRKGMGPEEIMAFFAARWHAAVNDPEAIRLGPPESSAASEEVSIEDLAGAPVSDTAGTTGWGLPSEPSRETNTGDQARTARVSPPERSNQVGQARSGSGKGREEQGKDDGGWQEARTRKGGEGRGRGREHRQNAGEGAHRSANEGRQRRSEAK</sequence>
<name>A0A1Y1I9K1_KLENI</name>
<dbReference type="PANTHER" id="PTHR36055">
    <property type="entry name" value="C2H2-LIKE ZINC FINGER PROTEIN"/>
    <property type="match status" value="1"/>
</dbReference>
<feature type="compositionally biased region" description="Basic and acidic residues" evidence="1">
    <location>
        <begin position="1569"/>
        <end position="1583"/>
    </location>
</feature>
<feature type="compositionally biased region" description="Low complexity" evidence="1">
    <location>
        <begin position="1199"/>
        <end position="1214"/>
    </location>
</feature>
<feature type="compositionally biased region" description="Acidic residues" evidence="1">
    <location>
        <begin position="306"/>
        <end position="315"/>
    </location>
</feature>
<feature type="compositionally biased region" description="Basic and acidic residues" evidence="1">
    <location>
        <begin position="1242"/>
        <end position="1251"/>
    </location>
</feature>
<reference evidence="3 4" key="1">
    <citation type="journal article" date="2014" name="Nat. Commun.">
        <title>Klebsormidium flaccidum genome reveals primary factors for plant terrestrial adaptation.</title>
        <authorList>
            <person name="Hori K."/>
            <person name="Maruyama F."/>
            <person name="Fujisawa T."/>
            <person name="Togashi T."/>
            <person name="Yamamoto N."/>
            <person name="Seo M."/>
            <person name="Sato S."/>
            <person name="Yamada T."/>
            <person name="Mori H."/>
            <person name="Tajima N."/>
            <person name="Moriyama T."/>
            <person name="Ikeuchi M."/>
            <person name="Watanabe M."/>
            <person name="Wada H."/>
            <person name="Kobayashi K."/>
            <person name="Saito M."/>
            <person name="Masuda T."/>
            <person name="Sasaki-Sekimoto Y."/>
            <person name="Mashiguchi K."/>
            <person name="Awai K."/>
            <person name="Shimojima M."/>
            <person name="Masuda S."/>
            <person name="Iwai M."/>
            <person name="Nobusawa T."/>
            <person name="Narise T."/>
            <person name="Kondo S."/>
            <person name="Saito H."/>
            <person name="Sato R."/>
            <person name="Murakawa M."/>
            <person name="Ihara Y."/>
            <person name="Oshima-Yamada Y."/>
            <person name="Ohtaka K."/>
            <person name="Satoh M."/>
            <person name="Sonobe K."/>
            <person name="Ishii M."/>
            <person name="Ohtani R."/>
            <person name="Kanamori-Sato M."/>
            <person name="Honoki R."/>
            <person name="Miyazaki D."/>
            <person name="Mochizuki H."/>
            <person name="Umetsu J."/>
            <person name="Higashi K."/>
            <person name="Shibata D."/>
            <person name="Kamiya Y."/>
            <person name="Sato N."/>
            <person name="Nakamura Y."/>
            <person name="Tabata S."/>
            <person name="Ida S."/>
            <person name="Kurokawa K."/>
            <person name="Ohta H."/>
        </authorList>
    </citation>
    <scope>NUCLEOTIDE SEQUENCE [LARGE SCALE GENOMIC DNA]</scope>
    <source>
        <strain evidence="3 4">NIES-2285</strain>
    </source>
</reference>